<accession>A0A645J2R2</accession>
<reference evidence="1" key="1">
    <citation type="submission" date="2019-08" db="EMBL/GenBank/DDBJ databases">
        <authorList>
            <person name="Kucharzyk K."/>
            <person name="Murdoch R.W."/>
            <person name="Higgins S."/>
            <person name="Loffler F."/>
        </authorList>
    </citation>
    <scope>NUCLEOTIDE SEQUENCE</scope>
</reference>
<gene>
    <name evidence="1" type="ORF">SDC9_205086</name>
</gene>
<comment type="caution">
    <text evidence="1">The sequence shown here is derived from an EMBL/GenBank/DDBJ whole genome shotgun (WGS) entry which is preliminary data.</text>
</comment>
<sequence>MIHYAQGMGMVHVPFGVRKELVAMNQPVSGIVHLAGLDNTIRPSVQLGAALEAYAETLAKLLN</sequence>
<proteinExistence type="predicted"/>
<protein>
    <submittedName>
        <fullName evidence="1">Uncharacterized protein</fullName>
    </submittedName>
</protein>
<organism evidence="1">
    <name type="scientific">bioreactor metagenome</name>
    <dbReference type="NCBI Taxonomy" id="1076179"/>
    <lineage>
        <taxon>unclassified sequences</taxon>
        <taxon>metagenomes</taxon>
        <taxon>ecological metagenomes</taxon>
    </lineage>
</organism>
<dbReference type="EMBL" id="VSSQ01128863">
    <property type="protein sequence ID" value="MPN57392.1"/>
    <property type="molecule type" value="Genomic_DNA"/>
</dbReference>
<dbReference type="AlphaFoldDB" id="A0A645J2R2"/>
<name>A0A645J2R2_9ZZZZ</name>
<evidence type="ECO:0000313" key="1">
    <source>
        <dbReference type="EMBL" id="MPN57392.1"/>
    </source>
</evidence>